<proteinExistence type="predicted"/>
<feature type="region of interest" description="Disordered" evidence="1">
    <location>
        <begin position="99"/>
        <end position="128"/>
    </location>
</feature>
<dbReference type="Proteomes" id="UP001492380">
    <property type="component" value="Unassembled WGS sequence"/>
</dbReference>
<dbReference type="EMBL" id="JBBWRZ010000011">
    <property type="protein sequence ID" value="KAK8226141.1"/>
    <property type="molecule type" value="Genomic_DNA"/>
</dbReference>
<feature type="compositionally biased region" description="Basic residues" evidence="1">
    <location>
        <begin position="1"/>
        <end position="13"/>
    </location>
</feature>
<feature type="compositionally biased region" description="Basic and acidic residues" evidence="1">
    <location>
        <begin position="22"/>
        <end position="37"/>
    </location>
</feature>
<sequence>MGKLSARAKKAAGRLRQFVNAKSRDEQAGVHPVDTRKQKSSSSACSMHRVKGCRCNELPGHTTIAEVHQTNGLCNMLNSGTNSTISLDSVALEGMERLERTPGKDVGERYGQQPENQSTNSSTSSFSFIFGEPDRVPTTFNVAGNRPVNDVGPVRRLPRLDLLERARAERQEHQPQGVELQEGEEWVLFPEEIGPFLNYDFEYSNFTELPNVKRRRSF</sequence>
<reference evidence="2 3" key="1">
    <citation type="submission" date="2024-04" db="EMBL/GenBank/DDBJ databases">
        <title>Phyllosticta paracitricarpa is synonymous to the EU quarantine fungus P. citricarpa based on phylogenomic analyses.</title>
        <authorList>
            <consortium name="Lawrence Berkeley National Laboratory"/>
            <person name="Van Ingen-Buijs V.A."/>
            <person name="Van Westerhoven A.C."/>
            <person name="Haridas S."/>
            <person name="Skiadas P."/>
            <person name="Martin F."/>
            <person name="Groenewald J.Z."/>
            <person name="Crous P.W."/>
            <person name="Seidl M.F."/>
        </authorList>
    </citation>
    <scope>NUCLEOTIDE SEQUENCE [LARGE SCALE GENOMIC DNA]</scope>
    <source>
        <strain evidence="2 3">CBS 123374</strain>
    </source>
</reference>
<evidence type="ECO:0000256" key="1">
    <source>
        <dbReference type="SAM" id="MobiDB-lite"/>
    </source>
</evidence>
<organism evidence="2 3">
    <name type="scientific">Phyllosticta capitalensis</name>
    <dbReference type="NCBI Taxonomy" id="121624"/>
    <lineage>
        <taxon>Eukaryota</taxon>
        <taxon>Fungi</taxon>
        <taxon>Dikarya</taxon>
        <taxon>Ascomycota</taxon>
        <taxon>Pezizomycotina</taxon>
        <taxon>Dothideomycetes</taxon>
        <taxon>Dothideomycetes incertae sedis</taxon>
        <taxon>Botryosphaeriales</taxon>
        <taxon>Phyllostictaceae</taxon>
        <taxon>Phyllosticta</taxon>
    </lineage>
</organism>
<comment type="caution">
    <text evidence="2">The sequence shown here is derived from an EMBL/GenBank/DDBJ whole genome shotgun (WGS) entry which is preliminary data.</text>
</comment>
<feature type="compositionally biased region" description="Low complexity" evidence="1">
    <location>
        <begin position="118"/>
        <end position="128"/>
    </location>
</feature>
<keyword evidence="3" id="KW-1185">Reference proteome</keyword>
<feature type="region of interest" description="Disordered" evidence="1">
    <location>
        <begin position="1"/>
        <end position="43"/>
    </location>
</feature>
<protein>
    <submittedName>
        <fullName evidence="2">Uncharacterized protein</fullName>
    </submittedName>
</protein>
<gene>
    <name evidence="2" type="ORF">HDK90DRAFT_514570</name>
</gene>
<evidence type="ECO:0000313" key="3">
    <source>
        <dbReference type="Proteomes" id="UP001492380"/>
    </source>
</evidence>
<name>A0ABR1YD87_9PEZI</name>
<feature type="compositionally biased region" description="Basic and acidic residues" evidence="1">
    <location>
        <begin position="99"/>
        <end position="108"/>
    </location>
</feature>
<evidence type="ECO:0000313" key="2">
    <source>
        <dbReference type="EMBL" id="KAK8226141.1"/>
    </source>
</evidence>
<accession>A0ABR1YD87</accession>